<accession>A0A077ZRD7</accession>
<dbReference type="InParanoid" id="A0A077ZRD7"/>
<dbReference type="PANTHER" id="PTHR11188">
    <property type="entry name" value="ARRESTIN DOMAIN CONTAINING PROTEIN"/>
    <property type="match status" value="1"/>
</dbReference>
<dbReference type="PANTHER" id="PTHR11188:SF17">
    <property type="entry name" value="FI21816P1"/>
    <property type="match status" value="1"/>
</dbReference>
<dbReference type="GO" id="GO:0005737">
    <property type="term" value="C:cytoplasm"/>
    <property type="evidence" value="ECO:0007669"/>
    <property type="project" value="TreeGrafter"/>
</dbReference>
<dbReference type="Gene3D" id="2.60.40.640">
    <property type="match status" value="1"/>
</dbReference>
<evidence type="ECO:0000313" key="2">
    <source>
        <dbReference type="EMBL" id="CDW71066.1"/>
    </source>
</evidence>
<evidence type="ECO:0000313" key="3">
    <source>
        <dbReference type="Proteomes" id="UP000039865"/>
    </source>
</evidence>
<keyword evidence="3" id="KW-1185">Reference proteome</keyword>
<sequence length="456" mass="52851">MINRQNSKQTQSVISNTLSKGASLRPGGKPSDEPKIIIKTDREEYYQDEVVQGSVRMKFDRNYKDFITKLAFIYEENYVLFDEKTEQALVTKDHKIILDVQELHQKEIYEPGEHFFQFGIQLPDSIRAGTFYHSGKQLSAKITYKIQIKIIEKYVNENMQEKFRVFKENLSVKINVHQRYVTIKKLVHNESTINKFLCFGGGRTSLQCEYSRDTYCIDIDRMQSALSQSQYVNTSVASYHSVGKDDASVEVNQQNAIEVRLTVNNNHNTFKVDEVVVQLIQVIAVKEDDIGRRKDVKKVLKHVQENLFIQHQPGVLAKDHTDHPRVVRINLSKVFKLVMKRQQEEGIYGKLSKTEMLHSKGIQQTSEGEYIDNFYILRVKALVNNDTLNSPYVDQQLFFCNHEVPDIDMNESQMKNIGEMHRNYVHEQFEKGEIGSVVTRTHSVAFQGSIQNEDQV</sequence>
<reference evidence="2 3" key="1">
    <citation type="submission" date="2014-06" db="EMBL/GenBank/DDBJ databases">
        <authorList>
            <person name="Swart Estienne"/>
        </authorList>
    </citation>
    <scope>NUCLEOTIDE SEQUENCE [LARGE SCALE GENOMIC DNA]</scope>
    <source>
        <strain evidence="2 3">130c</strain>
    </source>
</reference>
<dbReference type="AlphaFoldDB" id="A0A077ZRD7"/>
<feature type="region of interest" description="Disordered" evidence="1">
    <location>
        <begin position="1"/>
        <end position="34"/>
    </location>
</feature>
<dbReference type="GO" id="GO:0015031">
    <property type="term" value="P:protein transport"/>
    <property type="evidence" value="ECO:0007669"/>
    <property type="project" value="TreeGrafter"/>
</dbReference>
<protein>
    <submittedName>
        <fullName evidence="2">Uncharacterized protein</fullName>
    </submittedName>
</protein>
<dbReference type="EMBL" id="CCKQ01000006">
    <property type="protein sequence ID" value="CDW71066.1"/>
    <property type="molecule type" value="Genomic_DNA"/>
</dbReference>
<dbReference type="InterPro" id="IPR014752">
    <property type="entry name" value="Arrestin-like_C"/>
</dbReference>
<proteinExistence type="predicted"/>
<evidence type="ECO:0000256" key="1">
    <source>
        <dbReference type="SAM" id="MobiDB-lite"/>
    </source>
</evidence>
<dbReference type="Proteomes" id="UP000039865">
    <property type="component" value="Unassembled WGS sequence"/>
</dbReference>
<dbReference type="InterPro" id="IPR050357">
    <property type="entry name" value="Arrestin_domain-protein"/>
</dbReference>
<name>A0A077ZRD7_STYLE</name>
<gene>
    <name evidence="2" type="primary">Contig16126.g17181</name>
    <name evidence="2" type="ORF">STYLEM_5</name>
</gene>
<feature type="compositionally biased region" description="Polar residues" evidence="1">
    <location>
        <begin position="1"/>
        <end position="20"/>
    </location>
</feature>
<organism evidence="2 3">
    <name type="scientific">Stylonychia lemnae</name>
    <name type="common">Ciliate</name>
    <dbReference type="NCBI Taxonomy" id="5949"/>
    <lineage>
        <taxon>Eukaryota</taxon>
        <taxon>Sar</taxon>
        <taxon>Alveolata</taxon>
        <taxon>Ciliophora</taxon>
        <taxon>Intramacronucleata</taxon>
        <taxon>Spirotrichea</taxon>
        <taxon>Stichotrichia</taxon>
        <taxon>Sporadotrichida</taxon>
        <taxon>Oxytrichidae</taxon>
        <taxon>Stylonychinae</taxon>
        <taxon>Stylonychia</taxon>
    </lineage>
</organism>